<dbReference type="InterPro" id="IPR011545">
    <property type="entry name" value="DEAD/DEAH_box_helicase_dom"/>
</dbReference>
<evidence type="ECO:0000313" key="3">
    <source>
        <dbReference type="Proteomes" id="UP001149314"/>
    </source>
</evidence>
<proteinExistence type="predicted"/>
<name>A0A9X3YGM3_9ENTR</name>
<accession>A0A9X3YGM3</accession>
<dbReference type="GO" id="GO:0003676">
    <property type="term" value="F:nucleic acid binding"/>
    <property type="evidence" value="ECO:0007669"/>
    <property type="project" value="InterPro"/>
</dbReference>
<feature type="non-terminal residue" evidence="2">
    <location>
        <position position="130"/>
    </location>
</feature>
<keyword evidence="2" id="KW-0547">Nucleotide-binding</keyword>
<feature type="domain" description="DEAD/DEAH-box helicase" evidence="1">
    <location>
        <begin position="1"/>
        <end position="72"/>
    </location>
</feature>
<evidence type="ECO:0000259" key="1">
    <source>
        <dbReference type="Pfam" id="PF00270"/>
    </source>
</evidence>
<dbReference type="PANTHER" id="PTHR47957:SF3">
    <property type="entry name" value="ATP-DEPENDENT HELICASE HRQ1"/>
    <property type="match status" value="1"/>
</dbReference>
<organism evidence="2 3">
    <name type="scientific">Leclercia adecarboxylata</name>
    <dbReference type="NCBI Taxonomy" id="83655"/>
    <lineage>
        <taxon>Bacteria</taxon>
        <taxon>Pseudomonadati</taxon>
        <taxon>Pseudomonadota</taxon>
        <taxon>Gammaproteobacteria</taxon>
        <taxon>Enterobacterales</taxon>
        <taxon>Enterobacteriaceae</taxon>
        <taxon>Leclercia</taxon>
    </lineage>
</organism>
<dbReference type="EMBL" id="JAOURS010000362">
    <property type="protein sequence ID" value="MDC6641811.1"/>
    <property type="molecule type" value="Genomic_DNA"/>
</dbReference>
<dbReference type="Pfam" id="PF00270">
    <property type="entry name" value="DEAD"/>
    <property type="match status" value="1"/>
</dbReference>
<dbReference type="GO" id="GO:0005524">
    <property type="term" value="F:ATP binding"/>
    <property type="evidence" value="ECO:0007669"/>
    <property type="project" value="InterPro"/>
</dbReference>
<dbReference type="Gene3D" id="3.40.50.300">
    <property type="entry name" value="P-loop containing nucleotide triphosphate hydrolases"/>
    <property type="match status" value="1"/>
</dbReference>
<dbReference type="Proteomes" id="UP001149314">
    <property type="component" value="Unassembled WGS sequence"/>
</dbReference>
<dbReference type="GO" id="GO:0006289">
    <property type="term" value="P:nucleotide-excision repair"/>
    <property type="evidence" value="ECO:0007669"/>
    <property type="project" value="TreeGrafter"/>
</dbReference>
<protein>
    <submittedName>
        <fullName evidence="2">DEAD/DEAH box helicase</fullName>
    </submittedName>
</protein>
<keyword evidence="2" id="KW-0378">Hydrolase</keyword>
<dbReference type="InterPro" id="IPR027417">
    <property type="entry name" value="P-loop_NTPase"/>
</dbReference>
<feature type="non-terminal residue" evidence="2">
    <location>
        <position position="1"/>
    </location>
</feature>
<sequence length="130" mass="14221">GKTECFLLPILEHCRVARAEGQRGIKAIILYPMNALASDQSGRVAKEIVKATGLSGIRAGLYVGDAPAIESQTVAQLSDGSYSVITDRNALRENPPDILLTNYKMLDFLLLRAADAPLWAHQQPDTLRYL</sequence>
<dbReference type="GO" id="GO:0036297">
    <property type="term" value="P:interstrand cross-link repair"/>
    <property type="evidence" value="ECO:0007669"/>
    <property type="project" value="TreeGrafter"/>
</dbReference>
<comment type="caution">
    <text evidence="2">The sequence shown here is derived from an EMBL/GenBank/DDBJ whole genome shotgun (WGS) entry which is preliminary data.</text>
</comment>
<reference evidence="2" key="1">
    <citation type="journal article" date="2023" name="Genes Genomics">
        <title>Genomic insights of Leclercia adecarboxylata strains linked to an outbreak in public hospitals in Mexico.</title>
        <authorList>
            <person name="Barrios-Villa E."/>
            <person name="Pacheco-Flores B."/>
            <person name="Lozano-Zarain P."/>
            <person name="Del Campo-Ortega R."/>
            <person name="de Jesus Ascencio-Montiel I."/>
            <person name="Gonzalez-Leon M."/>
            <person name="Camorlinga-Ponce M."/>
            <person name="Gaytan Cervantes F.J."/>
            <person name="Gonzalez Torres C."/>
            <person name="Aguilar E."/>
            <person name="Gonzalez Ibarra J."/>
            <person name="Torres Lopez F.J."/>
            <person name="Rosas-Vargas H."/>
            <person name="Gonzalez-Bonilla C.R."/>
            <person name="Del Carmen Rocha-Gracia R."/>
        </authorList>
    </citation>
    <scope>NUCLEOTIDE SEQUENCE</scope>
    <source>
        <strain evidence="2">Lac40</strain>
    </source>
</reference>
<dbReference type="SUPFAM" id="SSF52540">
    <property type="entry name" value="P-loop containing nucleoside triphosphate hydrolases"/>
    <property type="match status" value="1"/>
</dbReference>
<dbReference type="AlphaFoldDB" id="A0A9X3YGM3"/>
<dbReference type="RefSeq" id="WP_272733749.1">
    <property type="nucleotide sequence ID" value="NZ_JAOURS010000362.1"/>
</dbReference>
<evidence type="ECO:0000313" key="2">
    <source>
        <dbReference type="EMBL" id="MDC6641811.1"/>
    </source>
</evidence>
<dbReference type="PANTHER" id="PTHR47957">
    <property type="entry name" value="ATP-DEPENDENT HELICASE HRQ1"/>
    <property type="match status" value="1"/>
</dbReference>
<keyword evidence="2" id="KW-0067">ATP-binding</keyword>
<dbReference type="GO" id="GO:0043138">
    <property type="term" value="F:3'-5' DNA helicase activity"/>
    <property type="evidence" value="ECO:0007669"/>
    <property type="project" value="TreeGrafter"/>
</dbReference>
<keyword evidence="2" id="KW-0347">Helicase</keyword>
<gene>
    <name evidence="2" type="ORF">OEZ79_27000</name>
</gene>